<organism evidence="2 3">
    <name type="scientific">Polychaeton citri CBS 116435</name>
    <dbReference type="NCBI Taxonomy" id="1314669"/>
    <lineage>
        <taxon>Eukaryota</taxon>
        <taxon>Fungi</taxon>
        <taxon>Dikarya</taxon>
        <taxon>Ascomycota</taxon>
        <taxon>Pezizomycotina</taxon>
        <taxon>Dothideomycetes</taxon>
        <taxon>Dothideomycetidae</taxon>
        <taxon>Capnodiales</taxon>
        <taxon>Capnodiaceae</taxon>
        <taxon>Polychaeton</taxon>
    </lineage>
</organism>
<keyword evidence="3" id="KW-1185">Reference proteome</keyword>
<sequence>SNLMQPFQVDSRGHTSSRPKPRPMQNVLHVTSDSSASSSDGESSTSNSSSSPSPTLMHCLPDNMIRCSRCQRSQSIDIKTGKKNMVQYGLNSWYCTRCAGMVGF</sequence>
<dbReference type="OrthoDB" id="3920481at2759"/>
<feature type="non-terminal residue" evidence="2">
    <location>
        <position position="104"/>
    </location>
</feature>
<protein>
    <submittedName>
        <fullName evidence="2">Uncharacterized protein</fullName>
    </submittedName>
</protein>
<feature type="region of interest" description="Disordered" evidence="1">
    <location>
        <begin position="1"/>
        <end position="56"/>
    </location>
</feature>
<dbReference type="AlphaFoldDB" id="A0A9P4Q4F5"/>
<dbReference type="EMBL" id="MU003815">
    <property type="protein sequence ID" value="KAF2719153.1"/>
    <property type="molecule type" value="Genomic_DNA"/>
</dbReference>
<feature type="compositionally biased region" description="Low complexity" evidence="1">
    <location>
        <begin position="32"/>
        <end position="53"/>
    </location>
</feature>
<accession>A0A9P4Q4F5</accession>
<comment type="caution">
    <text evidence="2">The sequence shown here is derived from an EMBL/GenBank/DDBJ whole genome shotgun (WGS) entry which is preliminary data.</text>
</comment>
<name>A0A9P4Q4F5_9PEZI</name>
<feature type="non-terminal residue" evidence="2">
    <location>
        <position position="1"/>
    </location>
</feature>
<gene>
    <name evidence="2" type="ORF">K431DRAFT_206621</name>
</gene>
<evidence type="ECO:0000313" key="2">
    <source>
        <dbReference type="EMBL" id="KAF2719153.1"/>
    </source>
</evidence>
<reference evidence="2" key="1">
    <citation type="journal article" date="2020" name="Stud. Mycol.">
        <title>101 Dothideomycetes genomes: a test case for predicting lifestyles and emergence of pathogens.</title>
        <authorList>
            <person name="Haridas S."/>
            <person name="Albert R."/>
            <person name="Binder M."/>
            <person name="Bloem J."/>
            <person name="Labutti K."/>
            <person name="Salamov A."/>
            <person name="Andreopoulos B."/>
            <person name="Baker S."/>
            <person name="Barry K."/>
            <person name="Bills G."/>
            <person name="Bluhm B."/>
            <person name="Cannon C."/>
            <person name="Castanera R."/>
            <person name="Culley D."/>
            <person name="Daum C."/>
            <person name="Ezra D."/>
            <person name="Gonzalez J."/>
            <person name="Henrissat B."/>
            <person name="Kuo A."/>
            <person name="Liang C."/>
            <person name="Lipzen A."/>
            <person name="Lutzoni F."/>
            <person name="Magnuson J."/>
            <person name="Mondo S."/>
            <person name="Nolan M."/>
            <person name="Ohm R."/>
            <person name="Pangilinan J."/>
            <person name="Park H.-J."/>
            <person name="Ramirez L."/>
            <person name="Alfaro M."/>
            <person name="Sun H."/>
            <person name="Tritt A."/>
            <person name="Yoshinaga Y."/>
            <person name="Zwiers L.-H."/>
            <person name="Turgeon B."/>
            <person name="Goodwin S."/>
            <person name="Spatafora J."/>
            <person name="Crous P."/>
            <person name="Grigoriev I."/>
        </authorList>
    </citation>
    <scope>NUCLEOTIDE SEQUENCE</scope>
    <source>
        <strain evidence="2">CBS 116435</strain>
    </source>
</reference>
<evidence type="ECO:0000256" key="1">
    <source>
        <dbReference type="SAM" id="MobiDB-lite"/>
    </source>
</evidence>
<evidence type="ECO:0000313" key="3">
    <source>
        <dbReference type="Proteomes" id="UP000799441"/>
    </source>
</evidence>
<dbReference type="Proteomes" id="UP000799441">
    <property type="component" value="Unassembled WGS sequence"/>
</dbReference>
<proteinExistence type="predicted"/>